<evidence type="ECO:0000313" key="11">
    <source>
        <dbReference type="EMBL" id="KPJ53752.1"/>
    </source>
</evidence>
<dbReference type="InterPro" id="IPR036724">
    <property type="entry name" value="Cobalamin-bd_sf"/>
</dbReference>
<dbReference type="InterPro" id="IPR007197">
    <property type="entry name" value="rSAM"/>
</dbReference>
<dbReference type="InterPro" id="IPR006638">
    <property type="entry name" value="Elp3/MiaA/NifB-like_rSAM"/>
</dbReference>
<dbReference type="SMART" id="SM00729">
    <property type="entry name" value="Elp3"/>
    <property type="match status" value="1"/>
</dbReference>
<feature type="region of interest" description="Disordered" evidence="8">
    <location>
        <begin position="410"/>
        <end position="435"/>
    </location>
</feature>
<dbReference type="InterPro" id="IPR051198">
    <property type="entry name" value="BchE-like"/>
</dbReference>
<dbReference type="InterPro" id="IPR058240">
    <property type="entry name" value="rSAM_sf"/>
</dbReference>
<dbReference type="Gene3D" id="3.40.50.280">
    <property type="entry name" value="Cobalamin-binding domain"/>
    <property type="match status" value="1"/>
</dbReference>
<dbReference type="STRING" id="1703770.AMJ39_03355"/>
<dbReference type="PANTHER" id="PTHR43409">
    <property type="entry name" value="ANAEROBIC MAGNESIUM-PROTOPORPHYRIN IX MONOMETHYL ESTER CYCLASE-RELATED"/>
    <property type="match status" value="1"/>
</dbReference>
<evidence type="ECO:0000256" key="1">
    <source>
        <dbReference type="ARBA" id="ARBA00001966"/>
    </source>
</evidence>
<name>A0A0S7WUB3_UNCT6</name>
<keyword evidence="5" id="KW-0479">Metal-binding</keyword>
<dbReference type="PROSITE" id="PS51918">
    <property type="entry name" value="RADICAL_SAM"/>
    <property type="match status" value="1"/>
</dbReference>
<dbReference type="InterPro" id="IPR034466">
    <property type="entry name" value="Methyltransferase_Class_B"/>
</dbReference>
<evidence type="ECO:0000256" key="7">
    <source>
        <dbReference type="ARBA" id="ARBA00023014"/>
    </source>
</evidence>
<dbReference type="PANTHER" id="PTHR43409:SF7">
    <property type="entry name" value="BLL1977 PROTEIN"/>
    <property type="match status" value="1"/>
</dbReference>
<dbReference type="GO" id="GO:0031419">
    <property type="term" value="F:cobalamin binding"/>
    <property type="evidence" value="ECO:0007669"/>
    <property type="project" value="InterPro"/>
</dbReference>
<sequence>MDGVSSPAINPVSVLLINPPVFLLARDMRSGAGIPSGLLSIAAVLNAHGYRALVYNADFEGSVRARSGRRGHASRGLGAQEIWSSVREVMREHRPGAVGISFATGGLAPAIELARLVKEIDPGVWVIAGGIHPTARPEEVLSSPGFDVAVCGEGEYTTLEVIRAREQGRPLGDVPGIAYRDEGRVVGTGRRSRIDDLDQIPVDYRDLLIDVDLYPREALGYIWTSRGCPFSCAYCSSAIIWGGEVRFRSPEHVVEELGHVFGRYGVRDFRFIDDNFTYHPRRVTRICEGILDRGLRISWSCCSRADLAMKFSPDLLRLMRRSGCRRICIGFESGSQQILDSVGRGVSLSDMAVTLGAMKRAGIGIHADFIIGMPGESSTSLAATFDLVRRVGEGAGATLSIARFRPYPGTPLSEDQASRDPGARTVAAPGRDQPVTDGEIDRWVEMARQYAEVHNVRVLARSPTFVLGRLRENLRSPRGMAGLVSRVVRSYLARSRPPAGPCCRQ</sequence>
<evidence type="ECO:0000313" key="12">
    <source>
        <dbReference type="Proteomes" id="UP000052008"/>
    </source>
</evidence>
<dbReference type="GO" id="GO:0051539">
    <property type="term" value="F:4 iron, 4 sulfur cluster binding"/>
    <property type="evidence" value="ECO:0007669"/>
    <property type="project" value="UniProtKB-KW"/>
</dbReference>
<feature type="domain" description="Radical SAM core" evidence="10">
    <location>
        <begin position="214"/>
        <end position="445"/>
    </location>
</feature>
<comment type="caution">
    <text evidence="11">The sequence shown here is derived from an EMBL/GenBank/DDBJ whole genome shotgun (WGS) entry which is preliminary data.</text>
</comment>
<dbReference type="Pfam" id="PF04055">
    <property type="entry name" value="Radical_SAM"/>
    <property type="match status" value="1"/>
</dbReference>
<dbReference type="GO" id="GO:0046872">
    <property type="term" value="F:metal ion binding"/>
    <property type="evidence" value="ECO:0007669"/>
    <property type="project" value="UniProtKB-KW"/>
</dbReference>
<keyword evidence="7" id="KW-0411">Iron-sulfur</keyword>
<proteinExistence type="predicted"/>
<evidence type="ECO:0000256" key="2">
    <source>
        <dbReference type="ARBA" id="ARBA00022603"/>
    </source>
</evidence>
<keyword evidence="6" id="KW-0408">Iron</keyword>
<dbReference type="InterPro" id="IPR006158">
    <property type="entry name" value="Cobalamin-bd"/>
</dbReference>
<feature type="domain" description="B12-binding" evidence="9">
    <location>
        <begin position="19"/>
        <end position="172"/>
    </location>
</feature>
<reference evidence="11 12" key="1">
    <citation type="journal article" date="2015" name="Microbiome">
        <title>Genomic resolution of linkages in carbon, nitrogen, and sulfur cycling among widespread estuary sediment bacteria.</title>
        <authorList>
            <person name="Baker B.J."/>
            <person name="Lazar C.S."/>
            <person name="Teske A.P."/>
            <person name="Dick G.J."/>
        </authorList>
    </citation>
    <scope>NUCLEOTIDE SEQUENCE [LARGE SCALE GENOMIC DNA]</scope>
    <source>
        <strain evidence="11">DG_24</strain>
    </source>
</reference>
<dbReference type="EMBL" id="LIZS01000013">
    <property type="protein sequence ID" value="KPJ53752.1"/>
    <property type="molecule type" value="Genomic_DNA"/>
</dbReference>
<evidence type="ECO:0000259" key="10">
    <source>
        <dbReference type="PROSITE" id="PS51918"/>
    </source>
</evidence>
<dbReference type="CDD" id="cd02068">
    <property type="entry name" value="radical_SAM_B12_BD"/>
    <property type="match status" value="1"/>
</dbReference>
<evidence type="ECO:0000256" key="6">
    <source>
        <dbReference type="ARBA" id="ARBA00023004"/>
    </source>
</evidence>
<dbReference type="SFLD" id="SFLDG01082">
    <property type="entry name" value="B12-binding_domain_containing"/>
    <property type="match status" value="1"/>
</dbReference>
<evidence type="ECO:0000256" key="5">
    <source>
        <dbReference type="ARBA" id="ARBA00022723"/>
    </source>
</evidence>
<protein>
    <submittedName>
        <fullName evidence="11">Uncharacterized protein</fullName>
    </submittedName>
</protein>
<comment type="cofactor">
    <cofactor evidence="1">
        <name>[4Fe-4S] cluster</name>
        <dbReference type="ChEBI" id="CHEBI:49883"/>
    </cofactor>
</comment>
<keyword evidence="4" id="KW-0949">S-adenosyl-L-methionine</keyword>
<organism evidence="11 12">
    <name type="scientific">candidate division TA06 bacterium DG_24</name>
    <dbReference type="NCBI Taxonomy" id="1703770"/>
    <lineage>
        <taxon>Bacteria</taxon>
        <taxon>Bacteria division TA06</taxon>
    </lineage>
</organism>
<dbReference type="SFLD" id="SFLDS00029">
    <property type="entry name" value="Radical_SAM"/>
    <property type="match status" value="1"/>
</dbReference>
<dbReference type="CDD" id="cd01335">
    <property type="entry name" value="Radical_SAM"/>
    <property type="match status" value="1"/>
</dbReference>
<dbReference type="PROSITE" id="PS51332">
    <property type="entry name" value="B12_BINDING"/>
    <property type="match status" value="1"/>
</dbReference>
<gene>
    <name evidence="11" type="ORF">AMJ39_03355</name>
</gene>
<dbReference type="Proteomes" id="UP000052008">
    <property type="component" value="Unassembled WGS sequence"/>
</dbReference>
<dbReference type="SUPFAM" id="SSF52242">
    <property type="entry name" value="Cobalamin (vitamin B12)-binding domain"/>
    <property type="match status" value="1"/>
</dbReference>
<evidence type="ECO:0000256" key="3">
    <source>
        <dbReference type="ARBA" id="ARBA00022679"/>
    </source>
</evidence>
<dbReference type="SUPFAM" id="SSF102114">
    <property type="entry name" value="Radical SAM enzymes"/>
    <property type="match status" value="1"/>
</dbReference>
<accession>A0A0S7WUB3</accession>
<dbReference type="SFLD" id="SFLDG01123">
    <property type="entry name" value="methyltransferase_(Class_B)"/>
    <property type="match status" value="1"/>
</dbReference>
<evidence type="ECO:0000256" key="4">
    <source>
        <dbReference type="ARBA" id="ARBA00022691"/>
    </source>
</evidence>
<keyword evidence="2" id="KW-0489">Methyltransferase</keyword>
<evidence type="ECO:0000259" key="9">
    <source>
        <dbReference type="PROSITE" id="PS51332"/>
    </source>
</evidence>
<keyword evidence="3" id="KW-0808">Transferase</keyword>
<dbReference type="Pfam" id="PF02310">
    <property type="entry name" value="B12-binding"/>
    <property type="match status" value="1"/>
</dbReference>
<dbReference type="AlphaFoldDB" id="A0A0S7WUB3"/>
<dbReference type="Gene3D" id="3.80.30.20">
    <property type="entry name" value="tm_1862 like domain"/>
    <property type="match status" value="1"/>
</dbReference>
<dbReference type="InterPro" id="IPR023404">
    <property type="entry name" value="rSAM_horseshoe"/>
</dbReference>
<evidence type="ECO:0000256" key="8">
    <source>
        <dbReference type="SAM" id="MobiDB-lite"/>
    </source>
</evidence>
<dbReference type="GO" id="GO:0003824">
    <property type="term" value="F:catalytic activity"/>
    <property type="evidence" value="ECO:0007669"/>
    <property type="project" value="InterPro"/>
</dbReference>